<reference evidence="2" key="2">
    <citation type="journal article" date="2023" name="IMA Fungus">
        <title>Comparative genomic study of the Penicillium genus elucidates a diverse pangenome and 15 lateral gene transfer events.</title>
        <authorList>
            <person name="Petersen C."/>
            <person name="Sorensen T."/>
            <person name="Nielsen M.R."/>
            <person name="Sondergaard T.E."/>
            <person name="Sorensen J.L."/>
            <person name="Fitzpatrick D.A."/>
            <person name="Frisvad J.C."/>
            <person name="Nielsen K.L."/>
        </authorList>
    </citation>
    <scope>NUCLEOTIDE SEQUENCE</scope>
    <source>
        <strain evidence="2">IBT 21917</strain>
    </source>
</reference>
<evidence type="ECO:0000256" key="1">
    <source>
        <dbReference type="SAM" id="MobiDB-lite"/>
    </source>
</evidence>
<evidence type="ECO:0000313" key="2">
    <source>
        <dbReference type="EMBL" id="KAJ5179978.1"/>
    </source>
</evidence>
<feature type="compositionally biased region" description="Basic residues" evidence="1">
    <location>
        <begin position="1"/>
        <end position="17"/>
    </location>
</feature>
<organism evidence="2 3">
    <name type="scientific">Penicillium capsulatum</name>
    <dbReference type="NCBI Taxonomy" id="69766"/>
    <lineage>
        <taxon>Eukaryota</taxon>
        <taxon>Fungi</taxon>
        <taxon>Dikarya</taxon>
        <taxon>Ascomycota</taxon>
        <taxon>Pezizomycotina</taxon>
        <taxon>Eurotiomycetes</taxon>
        <taxon>Eurotiomycetidae</taxon>
        <taxon>Eurotiales</taxon>
        <taxon>Aspergillaceae</taxon>
        <taxon>Penicillium</taxon>
    </lineage>
</organism>
<reference evidence="2" key="1">
    <citation type="submission" date="2022-11" db="EMBL/GenBank/DDBJ databases">
        <authorList>
            <person name="Petersen C."/>
        </authorList>
    </citation>
    <scope>NUCLEOTIDE SEQUENCE</scope>
    <source>
        <strain evidence="2">IBT 21917</strain>
    </source>
</reference>
<dbReference type="EMBL" id="JAPQKO010000002">
    <property type="protein sequence ID" value="KAJ5179978.1"/>
    <property type="molecule type" value="Genomic_DNA"/>
</dbReference>
<accession>A0A9W9LVY9</accession>
<proteinExistence type="predicted"/>
<sequence>MLSRNLRRPSRTYRRSRPSVPAGHSLVELLIYNGAPFKEHWAYWIRSRDNTDVGVMLEAAGDVMNGFRFEINRALDLTQTTPVPFKRVPLQWV</sequence>
<dbReference type="AlphaFoldDB" id="A0A9W9LVY9"/>
<protein>
    <submittedName>
        <fullName evidence="2">Uncharacterized protein</fullName>
    </submittedName>
</protein>
<feature type="region of interest" description="Disordered" evidence="1">
    <location>
        <begin position="1"/>
        <end position="20"/>
    </location>
</feature>
<dbReference type="Proteomes" id="UP001146351">
    <property type="component" value="Unassembled WGS sequence"/>
</dbReference>
<evidence type="ECO:0000313" key="3">
    <source>
        <dbReference type="Proteomes" id="UP001146351"/>
    </source>
</evidence>
<keyword evidence="3" id="KW-1185">Reference proteome</keyword>
<dbReference type="InterPro" id="IPR046670">
    <property type="entry name" value="DUF6540"/>
</dbReference>
<gene>
    <name evidence="2" type="ORF">N7492_003188</name>
</gene>
<dbReference type="Pfam" id="PF20174">
    <property type="entry name" value="DUF6540"/>
    <property type="match status" value="1"/>
</dbReference>
<comment type="caution">
    <text evidence="2">The sequence shown here is derived from an EMBL/GenBank/DDBJ whole genome shotgun (WGS) entry which is preliminary data.</text>
</comment>
<name>A0A9W9LVY9_9EURO</name>
<dbReference type="OrthoDB" id="2999773at2759"/>